<name>A0A5C6N608_9TELE</name>
<reference evidence="1 2" key="1">
    <citation type="submission" date="2019-04" db="EMBL/GenBank/DDBJ databases">
        <title>Chromosome genome assembly for Takifugu flavidus.</title>
        <authorList>
            <person name="Xiao S."/>
        </authorList>
    </citation>
    <scope>NUCLEOTIDE SEQUENCE [LARGE SCALE GENOMIC DNA]</scope>
    <source>
        <strain evidence="1">HTHZ2018</strain>
        <tissue evidence="1">Muscle</tissue>
    </source>
</reference>
<keyword evidence="2" id="KW-1185">Reference proteome</keyword>
<dbReference type="AlphaFoldDB" id="A0A5C6N608"/>
<protein>
    <submittedName>
        <fullName evidence="1">Uncharacterized protein</fullName>
    </submittedName>
</protein>
<evidence type="ECO:0000313" key="1">
    <source>
        <dbReference type="EMBL" id="TWW62505.1"/>
    </source>
</evidence>
<dbReference type="Proteomes" id="UP000324091">
    <property type="component" value="Chromosome 4"/>
</dbReference>
<comment type="caution">
    <text evidence="1">The sequence shown here is derived from an EMBL/GenBank/DDBJ whole genome shotgun (WGS) entry which is preliminary data.</text>
</comment>
<proteinExistence type="predicted"/>
<gene>
    <name evidence="1" type="ORF">D4764_04G0011520</name>
</gene>
<dbReference type="EMBL" id="RHFK02000017">
    <property type="protein sequence ID" value="TWW62505.1"/>
    <property type="molecule type" value="Genomic_DNA"/>
</dbReference>
<evidence type="ECO:0000313" key="2">
    <source>
        <dbReference type="Proteomes" id="UP000324091"/>
    </source>
</evidence>
<accession>A0A5C6N608</accession>
<sequence length="78" mass="8695">MCEVRGQEACTDEGEASALVCNVMQGHSHCCQPQKEERRATGVMHVVDKKRLHVSNRPALRYATLRSVSRGSRLQTVT</sequence>
<organism evidence="1 2">
    <name type="scientific">Takifugu flavidus</name>
    <name type="common">sansaifugu</name>
    <dbReference type="NCBI Taxonomy" id="433684"/>
    <lineage>
        <taxon>Eukaryota</taxon>
        <taxon>Metazoa</taxon>
        <taxon>Chordata</taxon>
        <taxon>Craniata</taxon>
        <taxon>Vertebrata</taxon>
        <taxon>Euteleostomi</taxon>
        <taxon>Actinopterygii</taxon>
        <taxon>Neopterygii</taxon>
        <taxon>Teleostei</taxon>
        <taxon>Neoteleostei</taxon>
        <taxon>Acanthomorphata</taxon>
        <taxon>Eupercaria</taxon>
        <taxon>Tetraodontiformes</taxon>
        <taxon>Tetradontoidea</taxon>
        <taxon>Tetraodontidae</taxon>
        <taxon>Takifugu</taxon>
    </lineage>
</organism>